<reference evidence="3 4" key="1">
    <citation type="submission" date="2021-12" db="EMBL/GenBank/DDBJ databases">
        <title>Discovery of the Pendulisporaceae a myxobacterial family with distinct sporulation behavior and unique specialized metabolism.</title>
        <authorList>
            <person name="Garcia R."/>
            <person name="Popoff A."/>
            <person name="Bader C.D."/>
            <person name="Loehr J."/>
            <person name="Walesch S."/>
            <person name="Walt C."/>
            <person name="Boldt J."/>
            <person name="Bunk B."/>
            <person name="Haeckl F.J.F.P.J."/>
            <person name="Gunesch A.P."/>
            <person name="Birkelbach J."/>
            <person name="Nuebel U."/>
            <person name="Pietschmann T."/>
            <person name="Bach T."/>
            <person name="Mueller R."/>
        </authorList>
    </citation>
    <scope>NUCLEOTIDE SEQUENCE [LARGE SCALE GENOMIC DNA]</scope>
    <source>
        <strain evidence="3 4">MSr12523</strain>
    </source>
</reference>
<evidence type="ECO:0000256" key="1">
    <source>
        <dbReference type="ARBA" id="ARBA00022729"/>
    </source>
</evidence>
<dbReference type="PROSITE" id="PS51257">
    <property type="entry name" value="PROKAR_LIPOPROTEIN"/>
    <property type="match status" value="1"/>
</dbReference>
<dbReference type="Proteomes" id="UP001379533">
    <property type="component" value="Chromosome"/>
</dbReference>
<evidence type="ECO:0000313" key="4">
    <source>
        <dbReference type="Proteomes" id="UP001379533"/>
    </source>
</evidence>
<feature type="domain" description="ABC transporter substrate-binding protein PnrA-like" evidence="2">
    <location>
        <begin position="54"/>
        <end position="325"/>
    </location>
</feature>
<keyword evidence="4" id="KW-1185">Reference proteome</keyword>
<dbReference type="InterPro" id="IPR003760">
    <property type="entry name" value="PnrA-like"/>
</dbReference>
<keyword evidence="1" id="KW-0732">Signal</keyword>
<dbReference type="Pfam" id="PF02608">
    <property type="entry name" value="Bmp"/>
    <property type="match status" value="1"/>
</dbReference>
<sequence length="417" mass="44932">MKSNKWGIIGCSAILAAGVISSGCKGNSESQKATAAASGAAASGGSKSADSPFVVGMVLIGPWNDHGWNQAHYDGLKTALAKIPNTKFEYVDKVNPADRPNVKGSQVADDMISHGAKFIIFNSDDYKDDALDTAKKHPDVGVVHVSGDYAWKDGQNFKNQKNLGNIMGDIEPAEAIGGCAAALSTETGKIGYLGPLVNDETRRIASSAYLGAKYCWEKYRKKPAKDLNFKITWIGFWFNIPGQTLDPTKVADDYYNGGFDVVISGLDTPEAAVQAKKANEAGKKVRYVHYDHKTGCDVAPDACLGVVYYNWVPSYFDAISKAKDGKYVGEFVLAEPDYANMNGEKSSIGFEFGKALGDKKASLDELIRGLGDKSVNLFVGPIKYQDGSDFLKPGEVATLQKIWYMPQLLQGITGNSK</sequence>
<evidence type="ECO:0000313" key="3">
    <source>
        <dbReference type="EMBL" id="WXA97467.1"/>
    </source>
</evidence>
<dbReference type="PANTHER" id="PTHR43208:SF1">
    <property type="entry name" value="ABC TRANSPORTER SUBSTRATE-BINDING PROTEIN"/>
    <property type="match status" value="1"/>
</dbReference>
<dbReference type="InterPro" id="IPR052910">
    <property type="entry name" value="ABC-Purine-Binding"/>
</dbReference>
<organism evidence="3 4">
    <name type="scientific">Pendulispora brunnea</name>
    <dbReference type="NCBI Taxonomy" id="2905690"/>
    <lineage>
        <taxon>Bacteria</taxon>
        <taxon>Pseudomonadati</taxon>
        <taxon>Myxococcota</taxon>
        <taxon>Myxococcia</taxon>
        <taxon>Myxococcales</taxon>
        <taxon>Sorangiineae</taxon>
        <taxon>Pendulisporaceae</taxon>
        <taxon>Pendulispora</taxon>
    </lineage>
</organism>
<dbReference type="EMBL" id="CP089982">
    <property type="protein sequence ID" value="WXA97467.1"/>
    <property type="molecule type" value="Genomic_DNA"/>
</dbReference>
<dbReference type="Gene3D" id="3.40.50.2300">
    <property type="match status" value="2"/>
</dbReference>
<evidence type="ECO:0000259" key="2">
    <source>
        <dbReference type="Pfam" id="PF02608"/>
    </source>
</evidence>
<dbReference type="RefSeq" id="WP_394848084.1">
    <property type="nucleotide sequence ID" value="NZ_CP089982.1"/>
</dbReference>
<gene>
    <name evidence="3" type="ORF">LZC95_11545</name>
</gene>
<accession>A0ABZ2KFM4</accession>
<protein>
    <submittedName>
        <fullName evidence="3">BMP family ABC transporter substrate-binding protein</fullName>
    </submittedName>
</protein>
<dbReference type="PANTHER" id="PTHR43208">
    <property type="entry name" value="ABC TRANSPORTER SUBSTRATE-BINDING PROTEIN"/>
    <property type="match status" value="1"/>
</dbReference>
<proteinExistence type="predicted"/>
<name>A0ABZ2KFM4_9BACT</name>